<dbReference type="Proteomes" id="UP001490330">
    <property type="component" value="Unassembled WGS sequence"/>
</dbReference>
<proteinExistence type="predicted"/>
<accession>A0ABV1VB94</accession>
<reference evidence="1 2" key="1">
    <citation type="submission" date="2024-06" db="EMBL/GenBank/DDBJ databases">
        <title>The Natural Products Discovery Center: Release of the First 8490 Sequenced Strains for Exploring Actinobacteria Biosynthetic Diversity.</title>
        <authorList>
            <person name="Kalkreuter E."/>
            <person name="Kautsar S.A."/>
            <person name="Yang D."/>
            <person name="Bader C.D."/>
            <person name="Teijaro C.N."/>
            <person name="Fluegel L."/>
            <person name="Davis C.M."/>
            <person name="Simpson J.R."/>
            <person name="Lauterbach L."/>
            <person name="Steele A.D."/>
            <person name="Gui C."/>
            <person name="Meng S."/>
            <person name="Li G."/>
            <person name="Viehrig K."/>
            <person name="Ye F."/>
            <person name="Su P."/>
            <person name="Kiefer A.F."/>
            <person name="Nichols A."/>
            <person name="Cepeda A.J."/>
            <person name="Yan W."/>
            <person name="Fan B."/>
            <person name="Jiang Y."/>
            <person name="Adhikari A."/>
            <person name="Zheng C.-J."/>
            <person name="Schuster L."/>
            <person name="Cowan T.M."/>
            <person name="Smanski M.J."/>
            <person name="Chevrette M.G."/>
            <person name="De Carvalho L.P.S."/>
            <person name="Shen B."/>
        </authorList>
    </citation>
    <scope>NUCLEOTIDE SEQUENCE [LARGE SCALE GENOMIC DNA]</scope>
    <source>
        <strain evidence="1 2">NPDC000632</strain>
    </source>
</reference>
<evidence type="ECO:0000313" key="2">
    <source>
        <dbReference type="Proteomes" id="UP001490330"/>
    </source>
</evidence>
<protein>
    <recommendedName>
        <fullName evidence="3">DUF4241 domain-containing protein</fullName>
    </recommendedName>
</protein>
<dbReference type="EMBL" id="JBEPCV010000005">
    <property type="protein sequence ID" value="MER6903757.1"/>
    <property type="molecule type" value="Genomic_DNA"/>
</dbReference>
<comment type="caution">
    <text evidence="1">The sequence shown here is derived from an EMBL/GenBank/DDBJ whole genome shotgun (WGS) entry which is preliminary data.</text>
</comment>
<evidence type="ECO:0000313" key="1">
    <source>
        <dbReference type="EMBL" id="MER6903757.1"/>
    </source>
</evidence>
<organism evidence="1 2">
    <name type="scientific">Streptomyces flaveolus</name>
    <dbReference type="NCBI Taxonomy" id="67297"/>
    <lineage>
        <taxon>Bacteria</taxon>
        <taxon>Bacillati</taxon>
        <taxon>Actinomycetota</taxon>
        <taxon>Actinomycetes</taxon>
        <taxon>Kitasatosporales</taxon>
        <taxon>Streptomycetaceae</taxon>
        <taxon>Streptomyces</taxon>
    </lineage>
</organism>
<name>A0ABV1VB94_9ACTN</name>
<gene>
    <name evidence="1" type="ORF">ABT322_08205</name>
</gene>
<evidence type="ECO:0008006" key="3">
    <source>
        <dbReference type="Google" id="ProtNLM"/>
    </source>
</evidence>
<keyword evidence="2" id="KW-1185">Reference proteome</keyword>
<dbReference type="RefSeq" id="WP_350726258.1">
    <property type="nucleotide sequence ID" value="NZ_JBEPCO010000090.1"/>
</dbReference>
<sequence>MCHRLLRRAGSWEPLIALFERGLIRGESDLDGYKDIDDGSMFMQRTWDEDSGGELMSLATTGDGTYPVWVGRSEAGEVVGVVVLVEGMPQLLPERDVTPADAAV</sequence>